<dbReference type="Gene3D" id="2.60.40.1860">
    <property type="entry name" value="Protein-arginine deiminase, N-terminal domain"/>
    <property type="match status" value="1"/>
</dbReference>
<dbReference type="Pfam" id="PF08526">
    <property type="entry name" value="PAD_N"/>
    <property type="match status" value="1"/>
</dbReference>
<evidence type="ECO:0000259" key="10">
    <source>
        <dbReference type="Pfam" id="PF08526"/>
    </source>
</evidence>
<feature type="domain" description="Protein-arginine deiminase (PAD) central" evidence="11">
    <location>
        <begin position="118"/>
        <end position="269"/>
    </location>
</feature>
<feature type="active site" evidence="8">
    <location>
        <position position="344"/>
    </location>
</feature>
<dbReference type="Pfam" id="PF08527">
    <property type="entry name" value="PAD_M"/>
    <property type="match status" value="1"/>
</dbReference>
<evidence type="ECO:0000256" key="1">
    <source>
        <dbReference type="ARBA" id="ARBA00004496"/>
    </source>
</evidence>
<evidence type="ECO:0000259" key="9">
    <source>
        <dbReference type="Pfam" id="PF03068"/>
    </source>
</evidence>
<evidence type="ECO:0000256" key="4">
    <source>
        <dbReference type="ARBA" id="ARBA00022490"/>
    </source>
</evidence>
<dbReference type="InterPro" id="IPR036556">
    <property type="entry name" value="PAD_central_sf"/>
</dbReference>
<feature type="domain" description="Protein-arginine deiminase (PAD) N-terminal" evidence="10">
    <location>
        <begin position="10"/>
        <end position="116"/>
    </location>
</feature>
<comment type="similarity">
    <text evidence="2">Belongs to the protein arginine deiminase family.</text>
</comment>
<dbReference type="GO" id="GO:0005634">
    <property type="term" value="C:nucleus"/>
    <property type="evidence" value="ECO:0007669"/>
    <property type="project" value="TreeGrafter"/>
</dbReference>
<organism evidence="12 13">
    <name type="scientific">Pelobates cultripes</name>
    <name type="common">Western spadefoot toad</name>
    <dbReference type="NCBI Taxonomy" id="61616"/>
    <lineage>
        <taxon>Eukaryota</taxon>
        <taxon>Metazoa</taxon>
        <taxon>Chordata</taxon>
        <taxon>Craniata</taxon>
        <taxon>Vertebrata</taxon>
        <taxon>Euteleostomi</taxon>
        <taxon>Amphibia</taxon>
        <taxon>Batrachia</taxon>
        <taxon>Anura</taxon>
        <taxon>Pelobatoidea</taxon>
        <taxon>Pelobatidae</taxon>
        <taxon>Pelobates</taxon>
    </lineage>
</organism>
<feature type="domain" description="Protein-arginine deiminase C-terminal" evidence="9">
    <location>
        <begin position="278"/>
        <end position="657"/>
    </location>
</feature>
<keyword evidence="13" id="KW-1185">Reference proteome</keyword>
<dbReference type="InterPro" id="IPR013530">
    <property type="entry name" value="PAD_C"/>
</dbReference>
<protein>
    <recommendedName>
        <fullName evidence="3">protein-arginine deiminase</fullName>
        <ecNumber evidence="3">3.5.3.15</ecNumber>
    </recommendedName>
</protein>
<keyword evidence="4" id="KW-0963">Cytoplasm</keyword>
<evidence type="ECO:0000259" key="11">
    <source>
        <dbReference type="Pfam" id="PF08527"/>
    </source>
</evidence>
<dbReference type="SUPFAM" id="SSF110083">
    <property type="entry name" value="Peptidylarginine deiminase Pad4, middle domain"/>
    <property type="match status" value="1"/>
</dbReference>
<evidence type="ECO:0000256" key="7">
    <source>
        <dbReference type="ARBA" id="ARBA00048487"/>
    </source>
</evidence>
<dbReference type="Gene3D" id="2.60.40.1700">
    <property type="entry name" value="Protein-arginine deiminase, central domain"/>
    <property type="match status" value="1"/>
</dbReference>
<dbReference type="PIRSF" id="PIRSF001247">
    <property type="entry name" value="Protein-arginine_deiminase"/>
    <property type="match status" value="1"/>
</dbReference>
<feature type="active site" evidence="8">
    <location>
        <position position="464"/>
    </location>
</feature>
<dbReference type="GO" id="GO:0005737">
    <property type="term" value="C:cytoplasm"/>
    <property type="evidence" value="ECO:0007669"/>
    <property type="project" value="UniProtKB-SubCell"/>
</dbReference>
<keyword evidence="5" id="KW-0378">Hydrolase</keyword>
<name>A0AAD1WQV7_PELCU</name>
<dbReference type="PANTHER" id="PTHR10837:SF11">
    <property type="entry name" value="PROTEIN-ARGININE DEIMINASE TYPE-1"/>
    <property type="match status" value="1"/>
</dbReference>
<evidence type="ECO:0000256" key="5">
    <source>
        <dbReference type="ARBA" id="ARBA00022801"/>
    </source>
</evidence>
<dbReference type="GO" id="GO:0005509">
    <property type="term" value="F:calcium ion binding"/>
    <property type="evidence" value="ECO:0007669"/>
    <property type="project" value="InterPro"/>
</dbReference>
<dbReference type="SUPFAM" id="SSF55909">
    <property type="entry name" value="Pentein"/>
    <property type="match status" value="1"/>
</dbReference>
<gene>
    <name evidence="12" type="ORF">PECUL_23A019499</name>
</gene>
<dbReference type="EC" id="3.5.3.15" evidence="3"/>
<evidence type="ECO:0000256" key="2">
    <source>
        <dbReference type="ARBA" id="ARBA00008166"/>
    </source>
</evidence>
<proteinExistence type="inferred from homology"/>
<evidence type="ECO:0000313" key="13">
    <source>
        <dbReference type="Proteomes" id="UP001295444"/>
    </source>
</evidence>
<dbReference type="GO" id="GO:0004668">
    <property type="term" value="F:protein-arginine deiminase activity"/>
    <property type="evidence" value="ECO:0007669"/>
    <property type="project" value="UniProtKB-EC"/>
</dbReference>
<dbReference type="PANTHER" id="PTHR10837">
    <property type="entry name" value="PEPTIDYLARGININE DEIMINASE"/>
    <property type="match status" value="1"/>
</dbReference>
<dbReference type="AlphaFoldDB" id="A0AAD1WQV7"/>
<reference evidence="12" key="1">
    <citation type="submission" date="2022-03" db="EMBL/GenBank/DDBJ databases">
        <authorList>
            <person name="Alioto T."/>
            <person name="Alioto T."/>
            <person name="Gomez Garrido J."/>
        </authorList>
    </citation>
    <scope>NUCLEOTIDE SEQUENCE</scope>
</reference>
<dbReference type="InterPro" id="IPR004303">
    <property type="entry name" value="PAD"/>
</dbReference>
<dbReference type="Gene3D" id="3.75.10.10">
    <property type="entry name" value="L-arginine/glycine Amidinotransferase, Chain A"/>
    <property type="match status" value="1"/>
</dbReference>
<evidence type="ECO:0000256" key="8">
    <source>
        <dbReference type="PIRSR" id="PIRSR001247-1"/>
    </source>
</evidence>
<dbReference type="InterPro" id="IPR038685">
    <property type="entry name" value="PAD_N_sf"/>
</dbReference>
<dbReference type="Proteomes" id="UP001295444">
    <property type="component" value="Chromosome 10"/>
</dbReference>
<evidence type="ECO:0000256" key="6">
    <source>
        <dbReference type="ARBA" id="ARBA00022837"/>
    </source>
</evidence>
<comment type="catalytic activity">
    <reaction evidence="7">
        <text>L-arginyl-[protein] + H2O = L-citrullyl-[protein] + NH4(+)</text>
        <dbReference type="Rhea" id="RHEA:18089"/>
        <dbReference type="Rhea" id="RHEA-COMP:10532"/>
        <dbReference type="Rhea" id="RHEA-COMP:10588"/>
        <dbReference type="ChEBI" id="CHEBI:15377"/>
        <dbReference type="ChEBI" id="CHEBI:28938"/>
        <dbReference type="ChEBI" id="CHEBI:29965"/>
        <dbReference type="ChEBI" id="CHEBI:83397"/>
        <dbReference type="EC" id="3.5.3.15"/>
    </reaction>
</comment>
<evidence type="ECO:0000313" key="12">
    <source>
        <dbReference type="EMBL" id="CAH2318422.1"/>
    </source>
</evidence>
<feature type="active site" evidence="8">
    <location>
        <position position="466"/>
    </location>
</feature>
<sequence length="660" mass="74359">MQQDLKRGNLVVSLKRPTYGVCLVGNDTILDIYRSVPPGADSFDIRGSSLIDVTIIYNPSCLDNPQAKTTWPLNKGLKVVLSSTETSRNLNDSKVKVSYYGQNGKTLLGSSVLYLTSVAVGLDADVNRIGAVTLGEKDKGSWSWGPKGKGAILLVNCDRDKDAYGGLDCQDDSPPNSADIKDMSPMILTAEAPEEFFDDHQVILHIASSDADKLRVYCKYKSKYNQVLGVSKLCYEVKRYSQDMIQFYVEGLQFPDADFDGLVSINLSLQNRSDNTELYREKMVFRMAPWIMTPNTLKPLEVYVCSVDDNQVFLKQIKKLVKKARCNLTICDQLENRGDRWIQDEMEFGYTEAPHKRFAVVFDSPRNRQLKYFPFKEILGPDFGYVTKEPEDEEEINSLDSFGNLEVSPPVIVKGKSYPLGRILIGSDLPDSNMQMNKVVRDFLSAQKVQEPLELYSAWLSVGHIDEFMSFVPAPDRKGFRLLLASPRVCVQLFKEKQKQGYGDAVMFEGLEASAQIEQVTINQILCDETLNEGFNSAQKAIDRNRKIMKEQLGLSEEDIIDLPILYYKEGDRSTFGAYFPNMVNMLVLGSYLGIPKPFGPLIDGKCCLEEKAISLLEPLGLNCTFIDDFESYHLLSGEVHCGTNTLRKPFSTKWWECDL</sequence>
<dbReference type="SUPFAM" id="SSF49503">
    <property type="entry name" value="Cupredoxins"/>
    <property type="match status" value="1"/>
</dbReference>
<dbReference type="InterPro" id="IPR008972">
    <property type="entry name" value="Cupredoxin"/>
</dbReference>
<dbReference type="FunFam" id="3.75.10.10:FF:000003">
    <property type="entry name" value="Protein-arginine deiminase type-2"/>
    <property type="match status" value="1"/>
</dbReference>
<dbReference type="InterPro" id="IPR013733">
    <property type="entry name" value="Prot_Arg_deaminase_cen_dom"/>
</dbReference>
<dbReference type="EMBL" id="OW240921">
    <property type="protein sequence ID" value="CAH2318422.1"/>
    <property type="molecule type" value="Genomic_DNA"/>
</dbReference>
<feature type="active site" evidence="8">
    <location>
        <position position="642"/>
    </location>
</feature>
<dbReference type="InterPro" id="IPR013732">
    <property type="entry name" value="PAD_N"/>
</dbReference>
<keyword evidence="6" id="KW-0106">Calcium</keyword>
<dbReference type="Pfam" id="PF03068">
    <property type="entry name" value="PAD"/>
    <property type="match status" value="1"/>
</dbReference>
<accession>A0AAD1WQV7</accession>
<comment type="subcellular location">
    <subcellularLocation>
        <location evidence="1">Cytoplasm</location>
    </subcellularLocation>
</comment>
<dbReference type="FunFam" id="2.60.40.1700:FF:000001">
    <property type="entry name" value="Protein-arginine deiminase type-2"/>
    <property type="match status" value="1"/>
</dbReference>
<evidence type="ECO:0000256" key="3">
    <source>
        <dbReference type="ARBA" id="ARBA00012200"/>
    </source>
</evidence>